<accession>A0ABU1Z1I3</accession>
<evidence type="ECO:0000256" key="3">
    <source>
        <dbReference type="ARBA" id="ARBA00023163"/>
    </source>
</evidence>
<evidence type="ECO:0000256" key="1">
    <source>
        <dbReference type="ARBA" id="ARBA00023015"/>
    </source>
</evidence>
<evidence type="ECO:0000256" key="2">
    <source>
        <dbReference type="ARBA" id="ARBA00023125"/>
    </source>
</evidence>
<dbReference type="InterPro" id="IPR036388">
    <property type="entry name" value="WH-like_DNA-bd_sf"/>
</dbReference>
<keyword evidence="2 7" id="KW-0238">DNA-binding</keyword>
<protein>
    <submittedName>
        <fullName evidence="7">DNA-binding IclR family transcriptional regulator</fullName>
    </submittedName>
</protein>
<keyword evidence="8" id="KW-1185">Reference proteome</keyword>
<evidence type="ECO:0000259" key="6">
    <source>
        <dbReference type="PROSITE" id="PS51078"/>
    </source>
</evidence>
<dbReference type="InterPro" id="IPR029016">
    <property type="entry name" value="GAF-like_dom_sf"/>
</dbReference>
<sequence length="267" mass="29008">MANRAPQRQGNPAGRSTSKSEAPSISVTSRALRILDTFDSTQREQSLSGIARRANLPLATAHRLVNELTMWGGLEKKSGRYRIGQKLWRIGLLASAQRDVAEVASPYMQDVLFVTHNVVNLFILDQKEVLLVERISGTNTGAPFRRVGERMDLHSSAAGKLMLAYGSPHLLDDLPAELPRHTSHTIGRKTELIQHIARIRSQGFATTQRESGENNFAIAVPVFSPATGHIIAGLGIVTQDAMAPIGNVVPVLKIAARGISRTLEVGD</sequence>
<feature type="domain" description="HTH iclR-type" evidence="5">
    <location>
        <begin position="25"/>
        <end position="85"/>
    </location>
</feature>
<dbReference type="GO" id="GO:0003677">
    <property type="term" value="F:DNA binding"/>
    <property type="evidence" value="ECO:0007669"/>
    <property type="project" value="UniProtKB-KW"/>
</dbReference>
<dbReference type="InterPro" id="IPR036390">
    <property type="entry name" value="WH_DNA-bd_sf"/>
</dbReference>
<dbReference type="EMBL" id="JAVDXX010000001">
    <property type="protein sequence ID" value="MDR7294476.1"/>
    <property type="molecule type" value="Genomic_DNA"/>
</dbReference>
<keyword evidence="3" id="KW-0804">Transcription</keyword>
<dbReference type="SUPFAM" id="SSF55781">
    <property type="entry name" value="GAF domain-like"/>
    <property type="match status" value="1"/>
</dbReference>
<evidence type="ECO:0000313" key="7">
    <source>
        <dbReference type="EMBL" id="MDR7294476.1"/>
    </source>
</evidence>
<dbReference type="Pfam" id="PF09339">
    <property type="entry name" value="HTH_IclR"/>
    <property type="match status" value="1"/>
</dbReference>
<gene>
    <name evidence="7" type="ORF">J2S67_001744</name>
</gene>
<feature type="domain" description="IclR-ED" evidence="6">
    <location>
        <begin position="86"/>
        <end position="265"/>
    </location>
</feature>
<dbReference type="InterPro" id="IPR005471">
    <property type="entry name" value="Tscrpt_reg_IclR_N"/>
</dbReference>
<dbReference type="RefSeq" id="WP_310248277.1">
    <property type="nucleotide sequence ID" value="NZ_JAVDXX010000001.1"/>
</dbReference>
<proteinExistence type="predicted"/>
<keyword evidence="1" id="KW-0805">Transcription regulation</keyword>
<dbReference type="PANTHER" id="PTHR30136">
    <property type="entry name" value="HELIX-TURN-HELIX TRANSCRIPTIONAL REGULATOR, ICLR FAMILY"/>
    <property type="match status" value="1"/>
</dbReference>
<dbReference type="Gene3D" id="3.30.450.40">
    <property type="match status" value="1"/>
</dbReference>
<dbReference type="SMART" id="SM00346">
    <property type="entry name" value="HTH_ICLR"/>
    <property type="match status" value="1"/>
</dbReference>
<dbReference type="SUPFAM" id="SSF46785">
    <property type="entry name" value="Winged helix' DNA-binding domain"/>
    <property type="match status" value="1"/>
</dbReference>
<reference evidence="7" key="1">
    <citation type="submission" date="2023-07" db="EMBL/GenBank/DDBJ databases">
        <title>Sequencing the genomes of 1000 actinobacteria strains.</title>
        <authorList>
            <person name="Klenk H.-P."/>
        </authorList>
    </citation>
    <scope>NUCLEOTIDE SEQUENCE</scope>
    <source>
        <strain evidence="7">DSM 13068</strain>
    </source>
</reference>
<evidence type="ECO:0000313" key="8">
    <source>
        <dbReference type="Proteomes" id="UP001180715"/>
    </source>
</evidence>
<comment type="caution">
    <text evidence="7">The sequence shown here is derived from an EMBL/GenBank/DDBJ whole genome shotgun (WGS) entry which is preliminary data.</text>
</comment>
<dbReference type="InterPro" id="IPR050707">
    <property type="entry name" value="HTH_MetabolicPath_Reg"/>
</dbReference>
<dbReference type="InterPro" id="IPR014757">
    <property type="entry name" value="Tscrpt_reg_IclR_C"/>
</dbReference>
<dbReference type="PROSITE" id="PS51077">
    <property type="entry name" value="HTH_ICLR"/>
    <property type="match status" value="1"/>
</dbReference>
<feature type="region of interest" description="Disordered" evidence="4">
    <location>
        <begin position="1"/>
        <end position="25"/>
    </location>
</feature>
<dbReference type="PANTHER" id="PTHR30136:SF24">
    <property type="entry name" value="HTH-TYPE TRANSCRIPTIONAL REPRESSOR ALLR"/>
    <property type="match status" value="1"/>
</dbReference>
<organism evidence="7 8">
    <name type="scientific">Pseudoglutamicibacter albus</name>
    <dbReference type="NCBI Taxonomy" id="98671"/>
    <lineage>
        <taxon>Bacteria</taxon>
        <taxon>Bacillati</taxon>
        <taxon>Actinomycetota</taxon>
        <taxon>Actinomycetes</taxon>
        <taxon>Micrococcales</taxon>
        <taxon>Micrococcaceae</taxon>
        <taxon>Pseudoglutamicibacter</taxon>
    </lineage>
</organism>
<dbReference type="Proteomes" id="UP001180715">
    <property type="component" value="Unassembled WGS sequence"/>
</dbReference>
<dbReference type="PROSITE" id="PS51078">
    <property type="entry name" value="ICLR_ED"/>
    <property type="match status" value="1"/>
</dbReference>
<dbReference type="Pfam" id="PF01614">
    <property type="entry name" value="IclR_C"/>
    <property type="match status" value="1"/>
</dbReference>
<evidence type="ECO:0000256" key="4">
    <source>
        <dbReference type="SAM" id="MobiDB-lite"/>
    </source>
</evidence>
<evidence type="ECO:0000259" key="5">
    <source>
        <dbReference type="PROSITE" id="PS51077"/>
    </source>
</evidence>
<dbReference type="Gene3D" id="1.10.10.10">
    <property type="entry name" value="Winged helix-like DNA-binding domain superfamily/Winged helix DNA-binding domain"/>
    <property type="match status" value="1"/>
</dbReference>
<name>A0ABU1Z1I3_9MICC</name>